<sequence>MLNMFNHSGLHYILVLNNLAVQLDLEKSKCMGGATRY</sequence>
<reference evidence="1 2" key="2">
    <citation type="submission" date="2018-11" db="EMBL/GenBank/DDBJ databases">
        <authorList>
            <consortium name="Pathogen Informatics"/>
        </authorList>
    </citation>
    <scope>NUCLEOTIDE SEQUENCE [LARGE SCALE GENOMIC DNA]</scope>
    <source>
        <strain evidence="1">Dakar</strain>
        <strain evidence="2">Dakar, Senegal</strain>
    </source>
</reference>
<organism evidence="3">
    <name type="scientific">Schistosoma curassoni</name>
    <dbReference type="NCBI Taxonomy" id="6186"/>
    <lineage>
        <taxon>Eukaryota</taxon>
        <taxon>Metazoa</taxon>
        <taxon>Spiralia</taxon>
        <taxon>Lophotrochozoa</taxon>
        <taxon>Platyhelminthes</taxon>
        <taxon>Trematoda</taxon>
        <taxon>Digenea</taxon>
        <taxon>Strigeidida</taxon>
        <taxon>Schistosomatoidea</taxon>
        <taxon>Schistosomatidae</taxon>
        <taxon>Schistosoma</taxon>
    </lineage>
</organism>
<protein>
    <submittedName>
        <fullName evidence="1 3">Uncharacterized protein</fullName>
    </submittedName>
</protein>
<dbReference type="EMBL" id="UZAK01041295">
    <property type="protein sequence ID" value="VDP66449.1"/>
    <property type="molecule type" value="Genomic_DNA"/>
</dbReference>
<accession>A0A183KU96</accession>
<dbReference type="Proteomes" id="UP000279833">
    <property type="component" value="Unassembled WGS sequence"/>
</dbReference>
<reference evidence="3" key="1">
    <citation type="submission" date="2016-06" db="UniProtKB">
        <authorList>
            <consortium name="WormBaseParasite"/>
        </authorList>
    </citation>
    <scope>IDENTIFICATION</scope>
</reference>
<proteinExistence type="predicted"/>
<dbReference type="AlphaFoldDB" id="A0A183KU96"/>
<evidence type="ECO:0000313" key="1">
    <source>
        <dbReference type="EMBL" id="VDP66449.1"/>
    </source>
</evidence>
<dbReference type="WBParaSite" id="SCUD_0001863901-mRNA-1">
    <property type="protein sequence ID" value="SCUD_0001863901-mRNA-1"/>
    <property type="gene ID" value="SCUD_0001863901"/>
</dbReference>
<name>A0A183KU96_9TREM</name>
<evidence type="ECO:0000313" key="3">
    <source>
        <dbReference type="WBParaSite" id="SCUD_0001863901-mRNA-1"/>
    </source>
</evidence>
<evidence type="ECO:0000313" key="2">
    <source>
        <dbReference type="Proteomes" id="UP000279833"/>
    </source>
</evidence>
<keyword evidence="2" id="KW-1185">Reference proteome</keyword>
<gene>
    <name evidence="1" type="ORF">SCUD_LOCUS18635</name>
</gene>